<dbReference type="Proteomes" id="UP000515135">
    <property type="component" value="Unplaced"/>
</dbReference>
<keyword evidence="8 12" id="KW-0408">Iron</keyword>
<dbReference type="PANTHER" id="PTHR24302:SF15">
    <property type="entry name" value="FATTY-ACID PEROXYGENASE"/>
    <property type="match status" value="1"/>
</dbReference>
<organism evidence="15 16">
    <name type="scientific">Branchiostoma belcheri</name>
    <name type="common">Amphioxus</name>
    <dbReference type="NCBI Taxonomy" id="7741"/>
    <lineage>
        <taxon>Eukaryota</taxon>
        <taxon>Metazoa</taxon>
        <taxon>Chordata</taxon>
        <taxon>Cephalochordata</taxon>
        <taxon>Leptocardii</taxon>
        <taxon>Amphioxiformes</taxon>
        <taxon>Branchiostomatidae</taxon>
        <taxon>Branchiostoma</taxon>
    </lineage>
</organism>
<evidence type="ECO:0000256" key="4">
    <source>
        <dbReference type="ARBA" id="ARBA00022617"/>
    </source>
</evidence>
<dbReference type="GO" id="GO:0005789">
    <property type="term" value="C:endoplasmic reticulum membrane"/>
    <property type="evidence" value="ECO:0007669"/>
    <property type="project" value="UniProtKB-SubCell"/>
</dbReference>
<dbReference type="GO" id="GO:0008395">
    <property type="term" value="F:steroid hydroxylase activity"/>
    <property type="evidence" value="ECO:0007669"/>
    <property type="project" value="TreeGrafter"/>
</dbReference>
<evidence type="ECO:0000256" key="5">
    <source>
        <dbReference type="ARBA" id="ARBA00022723"/>
    </source>
</evidence>
<keyword evidence="9 13" id="KW-0503">Monooxygenase</keyword>
<evidence type="ECO:0000256" key="11">
    <source>
        <dbReference type="ARBA" id="ARBA00043906"/>
    </source>
</evidence>
<dbReference type="AlphaFoldDB" id="A0A6P5A6B9"/>
<dbReference type="PRINTS" id="PR00463">
    <property type="entry name" value="EP450I"/>
</dbReference>
<evidence type="ECO:0000256" key="14">
    <source>
        <dbReference type="SAM" id="Phobius"/>
    </source>
</evidence>
<keyword evidence="14" id="KW-0812">Transmembrane</keyword>
<keyword evidence="5 12" id="KW-0479">Metal-binding</keyword>
<keyword evidence="4 12" id="KW-0349">Heme</keyword>
<evidence type="ECO:0000256" key="9">
    <source>
        <dbReference type="ARBA" id="ARBA00023033"/>
    </source>
</evidence>
<dbReference type="GO" id="GO:0016705">
    <property type="term" value="F:oxidoreductase activity, acting on paired donors, with incorporation or reduction of molecular oxygen"/>
    <property type="evidence" value="ECO:0007669"/>
    <property type="project" value="InterPro"/>
</dbReference>
<name>A0A6P5A6B9_BRABE</name>
<evidence type="ECO:0000313" key="15">
    <source>
        <dbReference type="Proteomes" id="UP000515135"/>
    </source>
</evidence>
<keyword evidence="15" id="KW-1185">Reference proteome</keyword>
<dbReference type="InterPro" id="IPR001128">
    <property type="entry name" value="Cyt_P450"/>
</dbReference>
<evidence type="ECO:0000256" key="2">
    <source>
        <dbReference type="ARBA" id="ARBA00004586"/>
    </source>
</evidence>
<proteinExistence type="inferred from homology"/>
<dbReference type="PRINTS" id="PR00385">
    <property type="entry name" value="P450"/>
</dbReference>
<evidence type="ECO:0000256" key="1">
    <source>
        <dbReference type="ARBA" id="ARBA00001971"/>
    </source>
</evidence>
<dbReference type="GeneID" id="109485813"/>
<dbReference type="PANTHER" id="PTHR24302">
    <property type="entry name" value="CYTOCHROME P450 FAMILY 3"/>
    <property type="match status" value="1"/>
</dbReference>
<evidence type="ECO:0000256" key="6">
    <source>
        <dbReference type="ARBA" id="ARBA00022824"/>
    </source>
</evidence>
<evidence type="ECO:0000256" key="13">
    <source>
        <dbReference type="RuleBase" id="RU000461"/>
    </source>
</evidence>
<sequence length="503" mass="56865">MLELLPFSTTWVLVGLCVVLLYLYLVWPFSTFKKLGIPGPKPYPLFGNYLEYGKGAHLFDKECYEKYNKVFGYFEGRTPNLMVGDLELVKDITVKEINKFTNRRVFDGQGEIFSHAMTSLLDGDWKRVRSAVTPTFSSGKLKQMAVHIERAADGLVANLAEKKKDGVAFDMKDLSGGFTMDVISSTGFGVEVDSLRNPNHPLVTSAKKFFSFNFYDPMIIIIFLFPSLGWLLERLGYSLVNAQATRYFSEAVDTAISMRENDSNGARPVDLLQLMLQAHNQELDGKVPEGTTKNGISSKEIKANAILLWVAGYETTANTLTLTAYNLALNQEAQDRVIEEVDAVIEKRGALDYEAVNELPYMEMCIQETLRMFPAAMRFDRVCKEDTEVKGLHIPAGMIVNVPVYPIHYDPDIWPEPEKFKPERFSKEEKEARDPYAYLPFGSGPRNCVGMRLAQLELRFALAKILQKFRFVTCDKTVIPVRLQNTLGNQIEGELMLKVEARS</sequence>
<dbReference type="RefSeq" id="XP_019645053.1">
    <property type="nucleotide sequence ID" value="XM_019789494.1"/>
</dbReference>
<comment type="similarity">
    <text evidence="3 13">Belongs to the cytochrome P450 family.</text>
</comment>
<keyword evidence="10 14" id="KW-0472">Membrane</keyword>
<comment type="subcellular location">
    <subcellularLocation>
        <location evidence="2">Endoplasmic reticulum membrane</location>
    </subcellularLocation>
</comment>
<evidence type="ECO:0000313" key="16">
    <source>
        <dbReference type="RefSeq" id="XP_019645053.1"/>
    </source>
</evidence>
<dbReference type="FunFam" id="1.10.630.10:FF:000003">
    <property type="entry name" value="cytochrome P450 3A12-like isoform X2"/>
    <property type="match status" value="1"/>
</dbReference>
<reference evidence="16" key="1">
    <citation type="submission" date="2025-08" db="UniProtKB">
        <authorList>
            <consortium name="RefSeq"/>
        </authorList>
    </citation>
    <scope>IDENTIFICATION</scope>
    <source>
        <tissue evidence="16">Gonad</tissue>
    </source>
</reference>
<dbReference type="InterPro" id="IPR002401">
    <property type="entry name" value="Cyt_P450_E_grp-I"/>
</dbReference>
<protein>
    <submittedName>
        <fullName evidence="16">Cytochrome P450 3A24-like</fullName>
    </submittedName>
</protein>
<dbReference type="OrthoDB" id="1470350at2759"/>
<dbReference type="Pfam" id="PF00067">
    <property type="entry name" value="p450"/>
    <property type="match status" value="1"/>
</dbReference>
<dbReference type="CDD" id="cd11055">
    <property type="entry name" value="CYP3A-like"/>
    <property type="match status" value="1"/>
</dbReference>
<dbReference type="SUPFAM" id="SSF48264">
    <property type="entry name" value="Cytochrome P450"/>
    <property type="match status" value="1"/>
</dbReference>
<dbReference type="InterPro" id="IPR017972">
    <property type="entry name" value="Cyt_P450_CS"/>
</dbReference>
<feature type="binding site" description="axial binding residue" evidence="12">
    <location>
        <position position="448"/>
    </location>
    <ligand>
        <name>heme</name>
        <dbReference type="ChEBI" id="CHEBI:30413"/>
    </ligand>
    <ligandPart>
        <name>Fe</name>
        <dbReference type="ChEBI" id="CHEBI:18248"/>
    </ligandPart>
</feature>
<keyword evidence="14" id="KW-1133">Transmembrane helix</keyword>
<keyword evidence="6" id="KW-0256">Endoplasmic reticulum</keyword>
<evidence type="ECO:0000256" key="7">
    <source>
        <dbReference type="ARBA" id="ARBA00023002"/>
    </source>
</evidence>
<keyword evidence="7 13" id="KW-0560">Oxidoreductase</keyword>
<evidence type="ECO:0000256" key="8">
    <source>
        <dbReference type="ARBA" id="ARBA00023004"/>
    </source>
</evidence>
<feature type="transmembrane region" description="Helical" evidence="14">
    <location>
        <begin position="214"/>
        <end position="232"/>
    </location>
</feature>
<dbReference type="KEGG" id="bbel:109485813"/>
<dbReference type="InterPro" id="IPR036396">
    <property type="entry name" value="Cyt_P450_sf"/>
</dbReference>
<feature type="transmembrane region" description="Helical" evidence="14">
    <location>
        <begin position="6"/>
        <end position="27"/>
    </location>
</feature>
<evidence type="ECO:0000256" key="10">
    <source>
        <dbReference type="ARBA" id="ARBA00023136"/>
    </source>
</evidence>
<dbReference type="Gene3D" id="1.10.630.10">
    <property type="entry name" value="Cytochrome P450"/>
    <property type="match status" value="1"/>
</dbReference>
<comment type="function">
    <text evidence="11">Cytochromes P450 are a group of heme-thiolate monooxygenases. They oxidize a variety of structurally unrelated compounds, including steroids, fatty acids, and xenobiotics.</text>
</comment>
<evidence type="ECO:0000256" key="3">
    <source>
        <dbReference type="ARBA" id="ARBA00010617"/>
    </source>
</evidence>
<dbReference type="GO" id="GO:0005506">
    <property type="term" value="F:iron ion binding"/>
    <property type="evidence" value="ECO:0007669"/>
    <property type="project" value="InterPro"/>
</dbReference>
<accession>A0A6P5A6B9</accession>
<dbReference type="PROSITE" id="PS00086">
    <property type="entry name" value="CYTOCHROME_P450"/>
    <property type="match status" value="1"/>
</dbReference>
<evidence type="ECO:0000256" key="12">
    <source>
        <dbReference type="PIRSR" id="PIRSR602401-1"/>
    </source>
</evidence>
<comment type="cofactor">
    <cofactor evidence="1 12">
        <name>heme</name>
        <dbReference type="ChEBI" id="CHEBI:30413"/>
    </cofactor>
</comment>
<gene>
    <name evidence="16" type="primary">LOC109485813</name>
</gene>
<dbReference type="InterPro" id="IPR050705">
    <property type="entry name" value="Cytochrome_P450_3A"/>
</dbReference>
<dbReference type="GO" id="GO:0020037">
    <property type="term" value="F:heme binding"/>
    <property type="evidence" value="ECO:0007669"/>
    <property type="project" value="InterPro"/>
</dbReference>